<comment type="subunit">
    <text evidence="7">Heterodimer of an alpha and a beta chain.</text>
</comment>
<keyword evidence="7" id="KW-0028">Amino-acid biosynthesis</keyword>
<dbReference type="Pfam" id="PF01960">
    <property type="entry name" value="ArgJ"/>
    <property type="match status" value="1"/>
</dbReference>
<feature type="site" description="Involved in the stabilization of negative charge on the oxyanion by the formation of the oxyanion hole" evidence="7">
    <location>
        <position position="174"/>
    </location>
</feature>
<dbReference type="InterPro" id="IPR042195">
    <property type="entry name" value="ArgJ_beta_C"/>
</dbReference>
<evidence type="ECO:0000256" key="1">
    <source>
        <dbReference type="ARBA" id="ARBA00006774"/>
    </source>
</evidence>
<keyword evidence="4 7" id="KW-0068">Autocatalytic cleavage</keyword>
<name>A0ABM4UT06_COFAR</name>
<feature type="chain" id="PRO_5044919474" description="Arginine biosynthesis bifunctional protein ArgJ alpha chain" evidence="7">
    <location>
        <begin position="1"/>
        <end position="249"/>
    </location>
</feature>
<feature type="binding site" evidence="7">
    <location>
        <position position="448"/>
    </location>
    <ligand>
        <name>substrate</name>
    </ligand>
</feature>
<sequence>MNLCIPHYASIRLSQLNELKNVRVVGSRRRNFIVMAASSTVMEASNYIPAAPSFLPEGPWRQIPGGVTAAKGFQAAGMYGGLRAVGEKPDLALVTCDVNAIAAGAFTKNMVAAAPVLYCKKVLESSRTARAVLINAGQANAATGDAGYQDVIDCSKSLEKLLGLNPGEVLIESTGVIGQRIKKDALLRSLPKLVNLLSSTVEGADSAAVAITTTDLVSKSIAIESEVGDTRVRIGGMAKGSGMIHPNMATMLGVITTDAQVTSDVLRKMVQVSVSRSFNQITVDGDTSTNDAVIALASGLSGTKTISTLNSLEAEHLQLCLDAVRVNGADNEAEAARIARSVASSSLTKAAVYGRDPNWGRIAAAAGKADILFDQNKLRIMLGNFLLMDGGQPLPFDRPAASNYLRKAGETHGKVEIQISIGDGPGNGLAWGCDLSYDYIKINAEYTT</sequence>
<proteinExistence type="inferred from homology"/>
<dbReference type="CDD" id="cd02152">
    <property type="entry name" value="OAT"/>
    <property type="match status" value="1"/>
</dbReference>
<evidence type="ECO:0000313" key="9">
    <source>
        <dbReference type="RefSeq" id="XP_071910418.1"/>
    </source>
</evidence>
<comment type="pathway">
    <text evidence="7">Amino-acid biosynthesis; L-arginine biosynthesis; L-ornithine and N-acetyl-L-glutamate from L-glutamate and N(2)-acetyl-L-ornithine (cyclic): step 1/1.</text>
</comment>
<comment type="catalytic activity">
    <reaction evidence="7">
        <text>L-glutamate + acetyl-CoA = N-acetyl-L-glutamate + CoA + H(+)</text>
        <dbReference type="Rhea" id="RHEA:24292"/>
        <dbReference type="ChEBI" id="CHEBI:15378"/>
        <dbReference type="ChEBI" id="CHEBI:29985"/>
        <dbReference type="ChEBI" id="CHEBI:44337"/>
        <dbReference type="ChEBI" id="CHEBI:57287"/>
        <dbReference type="ChEBI" id="CHEBI:57288"/>
        <dbReference type="EC" id="2.3.1.1"/>
    </reaction>
</comment>
<comment type="function">
    <text evidence="7">Catalyzes two activities which are involved in the cyclic version of arginine biosynthesis: the synthesis of acetylglutamate from glutamate and acetyl-CoA, and of ornithine by transacetylation between acetylornithine and glutamate.</text>
</comment>
<comment type="catalytic activity">
    <reaction evidence="7">
        <text>N(2)-acetyl-L-ornithine + L-glutamate = N-acetyl-L-glutamate + L-ornithine</text>
        <dbReference type="Rhea" id="RHEA:15349"/>
        <dbReference type="ChEBI" id="CHEBI:29985"/>
        <dbReference type="ChEBI" id="CHEBI:44337"/>
        <dbReference type="ChEBI" id="CHEBI:46911"/>
        <dbReference type="ChEBI" id="CHEBI:57805"/>
        <dbReference type="EC" id="2.3.1.35"/>
    </reaction>
</comment>
<dbReference type="HAMAP" id="MF_01106">
    <property type="entry name" value="ArgJ"/>
    <property type="match status" value="1"/>
</dbReference>
<comment type="caution">
    <text evidence="7">Lacks conserved residue(s) required for the propagation of feature annotation.</text>
</comment>
<evidence type="ECO:0000256" key="2">
    <source>
        <dbReference type="ARBA" id="ARBA00022571"/>
    </source>
</evidence>
<feature type="site" description="Cleavage; by autolysis" evidence="7">
    <location>
        <begin position="249"/>
        <end position="250"/>
    </location>
</feature>
<dbReference type="Gene3D" id="3.60.70.12">
    <property type="entry name" value="L-amino peptidase D-ALA esterase/amidase"/>
    <property type="match status" value="1"/>
</dbReference>
<dbReference type="PANTHER" id="PTHR23100">
    <property type="entry name" value="ARGININE BIOSYNTHESIS BIFUNCTIONAL PROTEIN ARGJ"/>
    <property type="match status" value="1"/>
</dbReference>
<feature type="active site" description="Nucleophile" evidence="7">
    <location>
        <position position="250"/>
    </location>
</feature>
<evidence type="ECO:0000256" key="7">
    <source>
        <dbReference type="HAMAP-Rule" id="MF_03124"/>
    </source>
</evidence>
<dbReference type="GeneID" id="113696223"/>
<gene>
    <name evidence="9" type="primary">LOC113696223</name>
</gene>
<organism evidence="8 9">
    <name type="scientific">Coffea arabica</name>
    <name type="common">Arabian coffee</name>
    <dbReference type="NCBI Taxonomy" id="13443"/>
    <lineage>
        <taxon>Eukaryota</taxon>
        <taxon>Viridiplantae</taxon>
        <taxon>Streptophyta</taxon>
        <taxon>Embryophyta</taxon>
        <taxon>Tracheophyta</taxon>
        <taxon>Spermatophyta</taxon>
        <taxon>Magnoliopsida</taxon>
        <taxon>eudicotyledons</taxon>
        <taxon>Gunneridae</taxon>
        <taxon>Pentapetalae</taxon>
        <taxon>asterids</taxon>
        <taxon>lamiids</taxon>
        <taxon>Gentianales</taxon>
        <taxon>Rubiaceae</taxon>
        <taxon>Ixoroideae</taxon>
        <taxon>Gardenieae complex</taxon>
        <taxon>Bertiereae - Coffeeae clade</taxon>
        <taxon>Coffeeae</taxon>
        <taxon>Coffea</taxon>
    </lineage>
</organism>
<keyword evidence="7" id="KW-0934">Plastid</keyword>
<feature type="chain" id="PRO_5044919473" description="Arginine biosynthesis bifunctional protein ArgJ beta chain" evidence="7">
    <location>
        <begin position="250"/>
        <end position="448"/>
    </location>
</feature>
<feature type="binding site" evidence="7">
    <location>
        <position position="239"/>
    </location>
    <ligand>
        <name>substrate</name>
    </ligand>
</feature>
<feature type="binding site" evidence="7">
    <location>
        <position position="213"/>
    </location>
    <ligand>
        <name>substrate</name>
    </ligand>
</feature>
<feature type="binding site" evidence="7">
    <location>
        <position position="443"/>
    </location>
    <ligand>
        <name>substrate</name>
    </ligand>
</feature>
<dbReference type="Proteomes" id="UP001652660">
    <property type="component" value="Chromosome 6e"/>
</dbReference>
<keyword evidence="6 7" id="KW-0012">Acyltransferase</keyword>
<protein>
    <recommendedName>
        <fullName evidence="7">Arginine biosynthesis bifunctional protein ArgJ, chloroplastic</fullName>
    </recommendedName>
    <domain>
        <recommendedName>
            <fullName evidence="7">Glutamate N-acetyltransferase</fullName>
            <shortName evidence="7">GAT</shortName>
            <ecNumber evidence="7">2.3.1.35</ecNumber>
        </recommendedName>
        <alternativeName>
            <fullName evidence="7">Ornithine acetyltransferase</fullName>
            <shortName evidence="7">OATase</shortName>
        </alternativeName>
        <alternativeName>
            <fullName evidence="7">Ornithine transacetylase</fullName>
        </alternativeName>
    </domain>
    <domain>
        <recommendedName>
            <fullName evidence="7">Amino-acid acetyltransferase</fullName>
            <ecNumber evidence="7">2.3.1.1</ecNumber>
        </recommendedName>
        <alternativeName>
            <fullName evidence="7">N-acetylglutamate synthase</fullName>
            <shortName evidence="7">AGS</shortName>
        </alternativeName>
    </domain>
    <component>
        <recommendedName>
            <fullName evidence="7">Arginine biosynthesis bifunctional protein ArgJ alpha chain</fullName>
        </recommendedName>
    </component>
    <component>
        <recommendedName>
            <fullName evidence="7">Arginine biosynthesis bifunctional protein ArgJ beta chain</fullName>
        </recommendedName>
    </component>
</protein>
<evidence type="ECO:0000256" key="6">
    <source>
        <dbReference type="ARBA" id="ARBA00023315"/>
    </source>
</evidence>
<dbReference type="SUPFAM" id="SSF56266">
    <property type="entry name" value="DmpA/ArgJ-like"/>
    <property type="match status" value="1"/>
</dbReference>
<evidence type="ECO:0000256" key="5">
    <source>
        <dbReference type="ARBA" id="ARBA00023268"/>
    </source>
</evidence>
<evidence type="ECO:0000313" key="8">
    <source>
        <dbReference type="Proteomes" id="UP001652660"/>
    </source>
</evidence>
<reference evidence="9" key="1">
    <citation type="submission" date="2025-08" db="UniProtKB">
        <authorList>
            <consortium name="RefSeq"/>
        </authorList>
    </citation>
    <scope>IDENTIFICATION</scope>
    <source>
        <tissue evidence="9">Leaves</tissue>
    </source>
</reference>
<keyword evidence="5 7" id="KW-0511">Multifunctional enzyme</keyword>
<dbReference type="EC" id="2.3.1.1" evidence="7"/>
<dbReference type="Gene3D" id="3.10.20.340">
    <property type="entry name" value="ArgJ beta chain, C-terminal domain"/>
    <property type="match status" value="1"/>
</dbReference>
<evidence type="ECO:0000256" key="4">
    <source>
        <dbReference type="ARBA" id="ARBA00022813"/>
    </source>
</evidence>
<dbReference type="InterPro" id="IPR016117">
    <property type="entry name" value="ArgJ-like_dom_sf"/>
</dbReference>
<comment type="pathway">
    <text evidence="7">Amino-acid biosynthesis; L-arginine biosynthesis; N(2)-acetyl-L-ornithine from L-glutamate: step 1/4.</text>
</comment>
<keyword evidence="3 7" id="KW-0808">Transferase</keyword>
<feature type="binding site" evidence="7">
    <location>
        <position position="250"/>
    </location>
    <ligand>
        <name>substrate</name>
    </ligand>
</feature>
<comment type="subcellular location">
    <subcellularLocation>
        <location evidence="7">Plastid</location>
        <location evidence="7">Chloroplast</location>
    </subcellularLocation>
</comment>
<accession>A0ABM4UT06</accession>
<keyword evidence="7" id="KW-0150">Chloroplast</keyword>
<evidence type="ECO:0000256" key="3">
    <source>
        <dbReference type="ARBA" id="ARBA00022679"/>
    </source>
</evidence>
<comment type="similarity">
    <text evidence="1 7">Belongs to the ArgJ family.</text>
</comment>
<feature type="site" description="Involved in the stabilization of negative charge on the oxyanion by the formation of the oxyanion hole" evidence="7">
    <location>
        <position position="175"/>
    </location>
</feature>
<dbReference type="EC" id="2.3.1.35" evidence="7"/>
<dbReference type="InterPro" id="IPR002813">
    <property type="entry name" value="Arg_biosynth_ArgJ"/>
</dbReference>
<dbReference type="RefSeq" id="XP_071910418.1">
    <property type="nucleotide sequence ID" value="XM_072054317.1"/>
</dbReference>
<dbReference type="PANTHER" id="PTHR23100:SF0">
    <property type="entry name" value="ARGININE BIOSYNTHESIS BIFUNCTIONAL PROTEIN ARGJ, MITOCHONDRIAL"/>
    <property type="match status" value="1"/>
</dbReference>
<keyword evidence="8" id="KW-1185">Reference proteome</keyword>
<keyword evidence="2 7" id="KW-0055">Arginine biosynthesis</keyword>
<dbReference type="Gene3D" id="3.30.2330.10">
    <property type="entry name" value="arginine biosynthesis bifunctional protein suprefamily"/>
    <property type="match status" value="1"/>
</dbReference>